<name>A0A9W7CFN0_9STRA</name>
<dbReference type="Proteomes" id="UP001165082">
    <property type="component" value="Unassembled WGS sequence"/>
</dbReference>
<dbReference type="EMBL" id="BRXZ01000227">
    <property type="protein sequence ID" value="GMI07803.1"/>
    <property type="molecule type" value="Genomic_DNA"/>
</dbReference>
<feature type="compositionally biased region" description="Low complexity" evidence="1">
    <location>
        <begin position="107"/>
        <end position="124"/>
    </location>
</feature>
<feature type="compositionally biased region" description="Low complexity" evidence="1">
    <location>
        <begin position="75"/>
        <end position="95"/>
    </location>
</feature>
<evidence type="ECO:0000256" key="1">
    <source>
        <dbReference type="SAM" id="MobiDB-lite"/>
    </source>
</evidence>
<accession>A0A9W7CFN0</accession>
<organism evidence="2 3">
    <name type="scientific">Triparma retinervis</name>
    <dbReference type="NCBI Taxonomy" id="2557542"/>
    <lineage>
        <taxon>Eukaryota</taxon>
        <taxon>Sar</taxon>
        <taxon>Stramenopiles</taxon>
        <taxon>Ochrophyta</taxon>
        <taxon>Bolidophyceae</taxon>
        <taxon>Parmales</taxon>
        <taxon>Triparmaceae</taxon>
        <taxon>Triparma</taxon>
    </lineage>
</organism>
<protein>
    <submittedName>
        <fullName evidence="2">Uncharacterized protein</fullName>
    </submittedName>
</protein>
<reference evidence="2" key="1">
    <citation type="submission" date="2022-07" db="EMBL/GenBank/DDBJ databases">
        <title>Genome analysis of Parmales, a sister group of diatoms, reveals the evolutionary specialization of diatoms from phago-mixotrophs to photoautotrophs.</title>
        <authorList>
            <person name="Ban H."/>
            <person name="Sato S."/>
            <person name="Yoshikawa S."/>
            <person name="Kazumasa Y."/>
            <person name="Nakamura Y."/>
            <person name="Ichinomiya M."/>
            <person name="Saitoh K."/>
            <person name="Sato N."/>
            <person name="Blanc-Mathieu R."/>
            <person name="Endo H."/>
            <person name="Kuwata A."/>
            <person name="Ogata H."/>
        </authorList>
    </citation>
    <scope>NUCLEOTIDE SEQUENCE</scope>
</reference>
<feature type="compositionally biased region" description="Basic residues" evidence="1">
    <location>
        <begin position="194"/>
        <end position="204"/>
    </location>
</feature>
<feature type="compositionally biased region" description="Low complexity" evidence="1">
    <location>
        <begin position="167"/>
        <end position="193"/>
    </location>
</feature>
<dbReference type="AlphaFoldDB" id="A0A9W7CFN0"/>
<dbReference type="OrthoDB" id="10658393at2759"/>
<evidence type="ECO:0000313" key="3">
    <source>
        <dbReference type="Proteomes" id="UP001165082"/>
    </source>
</evidence>
<comment type="caution">
    <text evidence="2">The sequence shown here is derived from an EMBL/GenBank/DDBJ whole genome shotgun (WGS) entry which is preliminary data.</text>
</comment>
<proteinExistence type="predicted"/>
<keyword evidence="3" id="KW-1185">Reference proteome</keyword>
<feature type="region of interest" description="Disordered" evidence="1">
    <location>
        <begin position="49"/>
        <end position="228"/>
    </location>
</feature>
<sequence length="238" mass="25721">MVSNTALQMLKVNNDVVTTVDGTGYIIKLTDYTGELRFDLTNELLKRKDAKQSHEDGDAASSAVPTPSESLHAISSESPASVTSSPDEEAAASSAVPTPSKSLHAISSESPASVTSSSEASSPSFPAHALPTAGRKRRKQVSYTRSKIVIKTAAQRKEEMDRTPQISNTTATKKTRTKTMTESKSSSQTQTNTKLKKKKKKGVLKKNPAIPKVPKQKRKPLPQAPHELDLCDDEFGFL</sequence>
<evidence type="ECO:0000313" key="2">
    <source>
        <dbReference type="EMBL" id="GMI07803.1"/>
    </source>
</evidence>
<gene>
    <name evidence="2" type="ORF">TrRE_jg7229</name>
</gene>